<reference evidence="2 3" key="1">
    <citation type="journal article" date="2014" name="Nat. Genet.">
        <title>Genome sequence of the hot pepper provides insights into the evolution of pungency in Capsicum species.</title>
        <authorList>
            <person name="Kim S."/>
            <person name="Park M."/>
            <person name="Yeom S.I."/>
            <person name="Kim Y.M."/>
            <person name="Lee J.M."/>
            <person name="Lee H.A."/>
            <person name="Seo E."/>
            <person name="Choi J."/>
            <person name="Cheong K."/>
            <person name="Kim K.T."/>
            <person name="Jung K."/>
            <person name="Lee G.W."/>
            <person name="Oh S.K."/>
            <person name="Bae C."/>
            <person name="Kim S.B."/>
            <person name="Lee H.Y."/>
            <person name="Kim S.Y."/>
            <person name="Kim M.S."/>
            <person name="Kang B.C."/>
            <person name="Jo Y.D."/>
            <person name="Yang H.B."/>
            <person name="Jeong H.J."/>
            <person name="Kang W.H."/>
            <person name="Kwon J.K."/>
            <person name="Shin C."/>
            <person name="Lim J.Y."/>
            <person name="Park J.H."/>
            <person name="Huh J.H."/>
            <person name="Kim J.S."/>
            <person name="Kim B.D."/>
            <person name="Cohen O."/>
            <person name="Paran I."/>
            <person name="Suh M.C."/>
            <person name="Lee S.B."/>
            <person name="Kim Y.K."/>
            <person name="Shin Y."/>
            <person name="Noh S.J."/>
            <person name="Park J."/>
            <person name="Seo Y.S."/>
            <person name="Kwon S.Y."/>
            <person name="Kim H.A."/>
            <person name="Park J.M."/>
            <person name="Kim H.J."/>
            <person name="Choi S.B."/>
            <person name="Bosland P.W."/>
            <person name="Reeves G."/>
            <person name="Jo S.H."/>
            <person name="Lee B.W."/>
            <person name="Cho H.T."/>
            <person name="Choi H.S."/>
            <person name="Lee M.S."/>
            <person name="Yu Y."/>
            <person name="Do Choi Y."/>
            <person name="Park B.S."/>
            <person name="van Deynze A."/>
            <person name="Ashrafi H."/>
            <person name="Hill T."/>
            <person name="Kim W.T."/>
            <person name="Pai H.S."/>
            <person name="Ahn H.K."/>
            <person name="Yeam I."/>
            <person name="Giovannoni J.J."/>
            <person name="Rose J.K."/>
            <person name="Sorensen I."/>
            <person name="Lee S.J."/>
            <person name="Kim R.W."/>
            <person name="Choi I.Y."/>
            <person name="Choi B.S."/>
            <person name="Lim J.S."/>
            <person name="Lee Y.H."/>
            <person name="Choi D."/>
        </authorList>
    </citation>
    <scope>NUCLEOTIDE SEQUENCE [LARGE SCALE GENOMIC DNA]</scope>
    <source>
        <strain evidence="3">cv. CM334</strain>
    </source>
</reference>
<evidence type="ECO:0000313" key="2">
    <source>
        <dbReference type="EMBL" id="PHT24530.1"/>
    </source>
</evidence>
<feature type="region of interest" description="Disordered" evidence="1">
    <location>
        <begin position="22"/>
        <end position="41"/>
    </location>
</feature>
<name>A0A2G2UUX2_CAPAN</name>
<evidence type="ECO:0000313" key="3">
    <source>
        <dbReference type="Proteomes" id="UP000222542"/>
    </source>
</evidence>
<organism evidence="2 3">
    <name type="scientific">Capsicum annuum</name>
    <name type="common">Capsicum pepper</name>
    <dbReference type="NCBI Taxonomy" id="4072"/>
    <lineage>
        <taxon>Eukaryota</taxon>
        <taxon>Viridiplantae</taxon>
        <taxon>Streptophyta</taxon>
        <taxon>Embryophyta</taxon>
        <taxon>Tracheophyta</taxon>
        <taxon>Spermatophyta</taxon>
        <taxon>Magnoliopsida</taxon>
        <taxon>eudicotyledons</taxon>
        <taxon>Gunneridae</taxon>
        <taxon>Pentapetalae</taxon>
        <taxon>asterids</taxon>
        <taxon>lamiids</taxon>
        <taxon>Solanales</taxon>
        <taxon>Solanaceae</taxon>
        <taxon>Solanoideae</taxon>
        <taxon>Capsiceae</taxon>
        <taxon>Capsicum</taxon>
    </lineage>
</organism>
<comment type="caution">
    <text evidence="2">The sequence shown here is derived from an EMBL/GenBank/DDBJ whole genome shotgun (WGS) entry which is preliminary data.</text>
</comment>
<keyword evidence="3" id="KW-1185">Reference proteome</keyword>
<gene>
    <name evidence="2" type="ORF">T459_35819</name>
</gene>
<evidence type="ECO:0000256" key="1">
    <source>
        <dbReference type="SAM" id="MobiDB-lite"/>
    </source>
</evidence>
<dbReference type="Proteomes" id="UP000222542">
    <property type="component" value="Unassembled WGS sequence"/>
</dbReference>
<reference evidence="2 3" key="2">
    <citation type="journal article" date="2017" name="Genome Biol.">
        <title>New reference genome sequences of hot pepper reveal the massive evolution of plant disease-resistance genes by retroduplication.</title>
        <authorList>
            <person name="Kim S."/>
            <person name="Park J."/>
            <person name="Yeom S.I."/>
            <person name="Kim Y.M."/>
            <person name="Seo E."/>
            <person name="Kim K.T."/>
            <person name="Kim M.S."/>
            <person name="Lee J.M."/>
            <person name="Cheong K."/>
            <person name="Shin H.S."/>
            <person name="Kim S.B."/>
            <person name="Han K."/>
            <person name="Lee J."/>
            <person name="Park M."/>
            <person name="Lee H.A."/>
            <person name="Lee H.Y."/>
            <person name="Lee Y."/>
            <person name="Oh S."/>
            <person name="Lee J.H."/>
            <person name="Choi E."/>
            <person name="Choi E."/>
            <person name="Lee S.E."/>
            <person name="Jeon J."/>
            <person name="Kim H."/>
            <person name="Choi G."/>
            <person name="Song H."/>
            <person name="Lee J."/>
            <person name="Lee S.C."/>
            <person name="Kwon J.K."/>
            <person name="Lee H.Y."/>
            <person name="Koo N."/>
            <person name="Hong Y."/>
            <person name="Kim R.W."/>
            <person name="Kang W.H."/>
            <person name="Huh J.H."/>
            <person name="Kang B.C."/>
            <person name="Yang T.J."/>
            <person name="Lee Y.H."/>
            <person name="Bennetzen J.L."/>
            <person name="Choi D."/>
        </authorList>
    </citation>
    <scope>NUCLEOTIDE SEQUENCE [LARGE SCALE GENOMIC DNA]</scope>
    <source>
        <strain evidence="3">cv. CM334</strain>
    </source>
</reference>
<dbReference type="EMBL" id="AYRZ02026109">
    <property type="protein sequence ID" value="PHT24530.1"/>
    <property type="molecule type" value="Genomic_DNA"/>
</dbReference>
<sequence length="68" mass="7492">MAFNNLCKEVIEFPLQQSTMDRRSLPWKKKSSDKTASEKPAALIVESASAPSDSTEPKVDQVCVLVPI</sequence>
<feature type="compositionally biased region" description="Basic and acidic residues" evidence="1">
    <location>
        <begin position="22"/>
        <end position="37"/>
    </location>
</feature>
<dbReference type="Gramene" id="PHT24530">
    <property type="protein sequence ID" value="PHT24530"/>
    <property type="gene ID" value="T459_35819"/>
</dbReference>
<protein>
    <submittedName>
        <fullName evidence="2">Uncharacterized protein</fullName>
    </submittedName>
</protein>
<dbReference type="AlphaFoldDB" id="A0A2G2UUX2"/>
<accession>A0A2G2UUX2</accession>
<proteinExistence type="predicted"/>